<evidence type="ECO:0000313" key="1">
    <source>
        <dbReference type="EMBL" id="KAF9669253.1"/>
    </source>
</evidence>
<comment type="caution">
    <text evidence="1">The sequence shown here is derived from an EMBL/GenBank/DDBJ whole genome shotgun (WGS) entry which is preliminary data.</text>
</comment>
<name>A0A835JFG5_9ROSI</name>
<gene>
    <name evidence="1" type="ORF">SADUNF_Sadunf14G0088600</name>
</gene>
<dbReference type="Proteomes" id="UP000657918">
    <property type="component" value="Unassembled WGS sequence"/>
</dbReference>
<reference evidence="1 2" key="1">
    <citation type="submission" date="2020-10" db="EMBL/GenBank/DDBJ databases">
        <title>Plant Genome Project.</title>
        <authorList>
            <person name="Zhang R.-G."/>
        </authorList>
    </citation>
    <scope>NUCLEOTIDE SEQUENCE [LARGE SCALE GENOMIC DNA]</scope>
    <source>
        <strain evidence="1">FAFU-HL-1</strain>
        <tissue evidence="1">Leaf</tissue>
    </source>
</reference>
<sequence>MSCTTVTDYDDLLKLELMHNWPINEQLTGEDVKSCLLKGLKSTSCQDCRWNKVKTLRGTQEKLPWRCMMLREALGGYKLEDWDQVTLIGDQYHGGKLSDEQTLIYTGLTSV</sequence>
<dbReference type="EMBL" id="JADGMS010000014">
    <property type="protein sequence ID" value="KAF9669253.1"/>
    <property type="molecule type" value="Genomic_DNA"/>
</dbReference>
<proteinExistence type="predicted"/>
<organism evidence="1 2">
    <name type="scientific">Salix dunnii</name>
    <dbReference type="NCBI Taxonomy" id="1413687"/>
    <lineage>
        <taxon>Eukaryota</taxon>
        <taxon>Viridiplantae</taxon>
        <taxon>Streptophyta</taxon>
        <taxon>Embryophyta</taxon>
        <taxon>Tracheophyta</taxon>
        <taxon>Spermatophyta</taxon>
        <taxon>Magnoliopsida</taxon>
        <taxon>eudicotyledons</taxon>
        <taxon>Gunneridae</taxon>
        <taxon>Pentapetalae</taxon>
        <taxon>rosids</taxon>
        <taxon>fabids</taxon>
        <taxon>Malpighiales</taxon>
        <taxon>Salicaceae</taxon>
        <taxon>Saliceae</taxon>
        <taxon>Salix</taxon>
    </lineage>
</organism>
<evidence type="ECO:0000313" key="2">
    <source>
        <dbReference type="Proteomes" id="UP000657918"/>
    </source>
</evidence>
<accession>A0A835JFG5</accession>
<dbReference type="AlphaFoldDB" id="A0A835JFG5"/>
<protein>
    <submittedName>
        <fullName evidence="1">Uncharacterized protein</fullName>
    </submittedName>
</protein>
<keyword evidence="2" id="KW-1185">Reference proteome</keyword>